<dbReference type="PANTHER" id="PTHR30482:SF10">
    <property type="entry name" value="HIGH-AFFINITY BRANCHED-CHAIN AMINO ACID TRANSPORT PROTEIN BRAE"/>
    <property type="match status" value="1"/>
</dbReference>
<feature type="transmembrane region" description="Helical" evidence="7">
    <location>
        <begin position="396"/>
        <end position="415"/>
    </location>
</feature>
<gene>
    <name evidence="8" type="ORF">ACFQL9_17025</name>
</gene>
<reference evidence="8 9" key="1">
    <citation type="journal article" date="2019" name="Int. J. Syst. Evol. Microbiol.">
        <title>The Global Catalogue of Microorganisms (GCM) 10K type strain sequencing project: providing services to taxonomists for standard genome sequencing and annotation.</title>
        <authorList>
            <consortium name="The Broad Institute Genomics Platform"/>
            <consortium name="The Broad Institute Genome Sequencing Center for Infectious Disease"/>
            <person name="Wu L."/>
            <person name="Ma J."/>
        </authorList>
    </citation>
    <scope>NUCLEOTIDE SEQUENCE [LARGE SCALE GENOMIC DNA]</scope>
    <source>
        <strain evidence="8 9">DT31</strain>
    </source>
</reference>
<dbReference type="RefSeq" id="WP_284031218.1">
    <property type="nucleotide sequence ID" value="NZ_CP126154.1"/>
</dbReference>
<name>A0ABD5WDY5_9EURY</name>
<dbReference type="CDD" id="cd06581">
    <property type="entry name" value="TM_PBP1_LivM_like"/>
    <property type="match status" value="1"/>
</dbReference>
<organism evidence="8 9">
    <name type="scientific">Halobaculum lipolyticum</name>
    <dbReference type="NCBI Taxonomy" id="3032001"/>
    <lineage>
        <taxon>Archaea</taxon>
        <taxon>Methanobacteriati</taxon>
        <taxon>Methanobacteriota</taxon>
        <taxon>Stenosarchaea group</taxon>
        <taxon>Halobacteria</taxon>
        <taxon>Halobacteriales</taxon>
        <taxon>Haloferacaceae</taxon>
        <taxon>Halobaculum</taxon>
    </lineage>
</organism>
<feature type="transmembrane region" description="Helical" evidence="7">
    <location>
        <begin position="146"/>
        <end position="166"/>
    </location>
</feature>
<evidence type="ECO:0000313" key="8">
    <source>
        <dbReference type="EMBL" id="MFC7071351.1"/>
    </source>
</evidence>
<feature type="transmembrane region" description="Helical" evidence="7">
    <location>
        <begin position="173"/>
        <end position="192"/>
    </location>
</feature>
<keyword evidence="2" id="KW-1003">Cell membrane</keyword>
<dbReference type="InterPro" id="IPR043428">
    <property type="entry name" value="LivM-like"/>
</dbReference>
<keyword evidence="3 7" id="KW-0812">Transmembrane</keyword>
<dbReference type="AlphaFoldDB" id="A0ABD5WDY5"/>
<evidence type="ECO:0000256" key="4">
    <source>
        <dbReference type="ARBA" id="ARBA00022989"/>
    </source>
</evidence>
<sequence length="561" mass="58826">MSSPAETADAGSTGTADGSDGAREIPGWTPYRAWFRQQWAQGGAVAWGTALGHLLVGLLVFALVVGFDVATLPVGGSLVWFVYLTVTVGVLYAATAPPAEPYVAWLDDRWMESDTDKLLIILGHVVLVFFVFAVALGLPFNGLAGALGSVFFFTAVYAMMVLALNLHWGYAGIFNIGIAGFMAVGVYVMAILSTPVQGGPTAVPGFGLPLPIGILGGVLAAAVVGLVTALPALRLRADYFAIVTVAFSEIVRLTLNSRTLQEVTFAGITTGTGGATGKTMPGNPVRLLFFESFEPGAGPALLGSVLFPLFEGLRVQLIPPNSSLVGVVPLPAFTLDLAVEPPVIVNWAYVAILAGFVGLFYVLLVRTGNSPFGRVLKAIREDEVVAKSLGKDTNRFKIVAFMFGCGLMGLGGILWQGSQGFVNPNGFRPIITFYIWVALIIGGAGSNTGSVLGGALFAGLIWEGPVYVRRVVTNFVDFGDTPATFPAAIGPFVEGEVLPFLAYMLGNVSALRFVLVGVILVVLMQTRPEGLLGHRKEEAAAIPLGRPTRGSGDDATDGGNQ</sequence>
<evidence type="ECO:0000256" key="1">
    <source>
        <dbReference type="ARBA" id="ARBA00004651"/>
    </source>
</evidence>
<evidence type="ECO:0000256" key="6">
    <source>
        <dbReference type="SAM" id="MobiDB-lite"/>
    </source>
</evidence>
<feature type="transmembrane region" description="Helical" evidence="7">
    <location>
        <begin position="212"/>
        <end position="230"/>
    </location>
</feature>
<feature type="transmembrane region" description="Helical" evidence="7">
    <location>
        <begin position="427"/>
        <end position="444"/>
    </location>
</feature>
<comment type="subcellular location">
    <subcellularLocation>
        <location evidence="1">Cell membrane</location>
        <topology evidence="1">Multi-pass membrane protein</topology>
    </subcellularLocation>
</comment>
<feature type="compositionally biased region" description="Polar residues" evidence="6">
    <location>
        <begin position="1"/>
        <end position="16"/>
    </location>
</feature>
<dbReference type="InterPro" id="IPR001851">
    <property type="entry name" value="ABC_transp_permease"/>
</dbReference>
<evidence type="ECO:0000313" key="9">
    <source>
        <dbReference type="Proteomes" id="UP001596461"/>
    </source>
</evidence>
<protein>
    <submittedName>
        <fullName evidence="8">Branched-chain amino acid ABC transporter permease</fullName>
    </submittedName>
</protein>
<evidence type="ECO:0000256" key="3">
    <source>
        <dbReference type="ARBA" id="ARBA00022692"/>
    </source>
</evidence>
<feature type="transmembrane region" description="Helical" evidence="7">
    <location>
        <begin position="344"/>
        <end position="364"/>
    </location>
</feature>
<evidence type="ECO:0000256" key="5">
    <source>
        <dbReference type="ARBA" id="ARBA00023136"/>
    </source>
</evidence>
<dbReference type="PANTHER" id="PTHR30482">
    <property type="entry name" value="HIGH-AFFINITY BRANCHED-CHAIN AMINO ACID TRANSPORT SYSTEM PERMEASE"/>
    <property type="match status" value="1"/>
</dbReference>
<dbReference type="Proteomes" id="UP001596461">
    <property type="component" value="Unassembled WGS sequence"/>
</dbReference>
<keyword evidence="4 7" id="KW-1133">Transmembrane helix</keyword>
<feature type="region of interest" description="Disordered" evidence="6">
    <location>
        <begin position="542"/>
        <end position="561"/>
    </location>
</feature>
<feature type="region of interest" description="Disordered" evidence="6">
    <location>
        <begin position="1"/>
        <end position="23"/>
    </location>
</feature>
<dbReference type="EMBL" id="JBHTAH010000022">
    <property type="protein sequence ID" value="MFC7071351.1"/>
    <property type="molecule type" value="Genomic_DNA"/>
</dbReference>
<comment type="caution">
    <text evidence="8">The sequence shown here is derived from an EMBL/GenBank/DDBJ whole genome shotgun (WGS) entry which is preliminary data.</text>
</comment>
<proteinExistence type="predicted"/>
<keyword evidence="9" id="KW-1185">Reference proteome</keyword>
<evidence type="ECO:0000256" key="7">
    <source>
        <dbReference type="SAM" id="Phobius"/>
    </source>
</evidence>
<feature type="transmembrane region" description="Helical" evidence="7">
    <location>
        <begin position="78"/>
        <end position="97"/>
    </location>
</feature>
<evidence type="ECO:0000256" key="2">
    <source>
        <dbReference type="ARBA" id="ARBA00022475"/>
    </source>
</evidence>
<dbReference type="GO" id="GO:0005886">
    <property type="term" value="C:plasma membrane"/>
    <property type="evidence" value="ECO:0007669"/>
    <property type="project" value="UniProtKB-SubCell"/>
</dbReference>
<feature type="transmembrane region" description="Helical" evidence="7">
    <location>
        <begin position="500"/>
        <end position="523"/>
    </location>
</feature>
<keyword evidence="5 7" id="KW-0472">Membrane</keyword>
<dbReference type="GeneID" id="81126089"/>
<accession>A0ABD5WDY5</accession>
<feature type="transmembrane region" description="Helical" evidence="7">
    <location>
        <begin position="118"/>
        <end position="140"/>
    </location>
</feature>
<dbReference type="Pfam" id="PF02653">
    <property type="entry name" value="BPD_transp_2"/>
    <property type="match status" value="1"/>
</dbReference>
<feature type="transmembrane region" description="Helical" evidence="7">
    <location>
        <begin position="44"/>
        <end position="66"/>
    </location>
</feature>